<reference evidence="6" key="1">
    <citation type="journal article" date="2013" name="Nat. Commun.">
        <title>Whole-genome sequencing of Oryza brachyantha reveals mechanisms underlying Oryza genome evolution.</title>
        <authorList>
            <person name="Chen J."/>
            <person name="Huang Q."/>
            <person name="Gao D."/>
            <person name="Wang J."/>
            <person name="Lang Y."/>
            <person name="Liu T."/>
            <person name="Li B."/>
            <person name="Bai Z."/>
            <person name="Luis Goicoechea J."/>
            <person name="Liang C."/>
            <person name="Chen C."/>
            <person name="Zhang W."/>
            <person name="Sun S."/>
            <person name="Liao Y."/>
            <person name="Zhang X."/>
            <person name="Yang L."/>
            <person name="Song C."/>
            <person name="Wang M."/>
            <person name="Shi J."/>
            <person name="Liu G."/>
            <person name="Liu J."/>
            <person name="Zhou H."/>
            <person name="Zhou W."/>
            <person name="Yu Q."/>
            <person name="An N."/>
            <person name="Chen Y."/>
            <person name="Cai Q."/>
            <person name="Wang B."/>
            <person name="Liu B."/>
            <person name="Min J."/>
            <person name="Huang Y."/>
            <person name="Wu H."/>
            <person name="Li Z."/>
            <person name="Zhang Y."/>
            <person name="Yin Y."/>
            <person name="Song W."/>
            <person name="Jiang J."/>
            <person name="Jackson S.A."/>
            <person name="Wing R.A."/>
            <person name="Wang J."/>
            <person name="Chen M."/>
        </authorList>
    </citation>
    <scope>NUCLEOTIDE SEQUENCE [LARGE SCALE GENOMIC DNA]</scope>
    <source>
        <strain evidence="6">cv. IRGC 101232</strain>
    </source>
</reference>
<dbReference type="GO" id="GO:0005634">
    <property type="term" value="C:nucleus"/>
    <property type="evidence" value="ECO:0007669"/>
    <property type="project" value="TreeGrafter"/>
</dbReference>
<dbReference type="EnsemblPlants" id="OB06G12860.1">
    <property type="protein sequence ID" value="OB06G12860.1"/>
    <property type="gene ID" value="OB06G12860"/>
</dbReference>
<evidence type="ECO:0000256" key="3">
    <source>
        <dbReference type="ARBA" id="ARBA00022833"/>
    </source>
</evidence>
<dbReference type="PANTHER" id="PTHR34396">
    <property type="entry name" value="OS03G0264950 PROTEIN-RELATED"/>
    <property type="match status" value="1"/>
</dbReference>
<reference evidence="6" key="2">
    <citation type="submission" date="2013-04" db="UniProtKB">
        <authorList>
            <consortium name="EnsemblPlants"/>
        </authorList>
    </citation>
    <scope>IDENTIFICATION</scope>
</reference>
<dbReference type="InterPro" id="IPR003656">
    <property type="entry name" value="Znf_BED"/>
</dbReference>
<dbReference type="GO" id="GO:0006357">
    <property type="term" value="P:regulation of transcription by RNA polymerase II"/>
    <property type="evidence" value="ECO:0007669"/>
    <property type="project" value="TreeGrafter"/>
</dbReference>
<keyword evidence="7" id="KW-1185">Reference proteome</keyword>
<evidence type="ECO:0000313" key="6">
    <source>
        <dbReference type="EnsemblPlants" id="OB06G12860.1"/>
    </source>
</evidence>
<organism evidence="6">
    <name type="scientific">Oryza brachyantha</name>
    <name type="common">malo sina</name>
    <dbReference type="NCBI Taxonomy" id="4533"/>
    <lineage>
        <taxon>Eukaryota</taxon>
        <taxon>Viridiplantae</taxon>
        <taxon>Streptophyta</taxon>
        <taxon>Embryophyta</taxon>
        <taxon>Tracheophyta</taxon>
        <taxon>Spermatophyta</taxon>
        <taxon>Magnoliopsida</taxon>
        <taxon>Liliopsida</taxon>
        <taxon>Poales</taxon>
        <taxon>Poaceae</taxon>
        <taxon>BOP clade</taxon>
        <taxon>Oryzoideae</taxon>
        <taxon>Oryzeae</taxon>
        <taxon>Oryzinae</taxon>
        <taxon>Oryza</taxon>
    </lineage>
</organism>
<evidence type="ECO:0000256" key="1">
    <source>
        <dbReference type="ARBA" id="ARBA00022723"/>
    </source>
</evidence>
<dbReference type="InterPro" id="IPR053031">
    <property type="entry name" value="Cuticle_assoc_protein"/>
</dbReference>
<dbReference type="GO" id="GO:1990837">
    <property type="term" value="F:sequence-specific double-stranded DNA binding"/>
    <property type="evidence" value="ECO:0007669"/>
    <property type="project" value="TreeGrafter"/>
</dbReference>
<dbReference type="InterPro" id="IPR036236">
    <property type="entry name" value="Znf_C2H2_sf"/>
</dbReference>
<proteinExistence type="predicted"/>
<dbReference type="Pfam" id="PF02892">
    <property type="entry name" value="zf-BED"/>
    <property type="match status" value="1"/>
</dbReference>
<dbReference type="Proteomes" id="UP000006038">
    <property type="component" value="Chromosome 6"/>
</dbReference>
<dbReference type="GO" id="GO:0008270">
    <property type="term" value="F:zinc ion binding"/>
    <property type="evidence" value="ECO:0007669"/>
    <property type="project" value="UniProtKB-KW"/>
</dbReference>
<evidence type="ECO:0000256" key="4">
    <source>
        <dbReference type="PROSITE-ProRule" id="PRU00027"/>
    </source>
</evidence>
<name>J3MB92_ORYBR</name>
<sequence>MSQQIADGHPRKLKSLVWSHLEYKDGGGGGPRAECKYCGKILTARHVDGTSHLWRHITSAKCMEIQQGKAAGAVDEGNEFVEYINQIYDDLVAKGLHSIQ</sequence>
<evidence type="ECO:0000256" key="2">
    <source>
        <dbReference type="ARBA" id="ARBA00022771"/>
    </source>
</evidence>
<dbReference type="SUPFAM" id="SSF57667">
    <property type="entry name" value="beta-beta-alpha zinc fingers"/>
    <property type="match status" value="1"/>
</dbReference>
<protein>
    <recommendedName>
        <fullName evidence="5">BED-type domain-containing protein</fullName>
    </recommendedName>
</protein>
<dbReference type="HOGENOM" id="CLU_2310426_0_0_1"/>
<dbReference type="SMART" id="SM00614">
    <property type="entry name" value="ZnF_BED"/>
    <property type="match status" value="1"/>
</dbReference>
<accession>J3MB92</accession>
<dbReference type="Gramene" id="OB06G12860.1">
    <property type="protein sequence ID" value="OB06G12860.1"/>
    <property type="gene ID" value="OB06G12860"/>
</dbReference>
<keyword evidence="1" id="KW-0479">Metal-binding</keyword>
<dbReference type="PROSITE" id="PS50808">
    <property type="entry name" value="ZF_BED"/>
    <property type="match status" value="1"/>
</dbReference>
<keyword evidence="2 4" id="KW-0863">Zinc-finger</keyword>
<dbReference type="PANTHER" id="PTHR34396:SF25">
    <property type="entry name" value="BOUNDARY ELEMENT ASSOCIATED FACTOR"/>
    <property type="match status" value="1"/>
</dbReference>
<keyword evidence="3" id="KW-0862">Zinc</keyword>
<feature type="domain" description="BED-type" evidence="5">
    <location>
        <begin position="12"/>
        <end position="69"/>
    </location>
</feature>
<dbReference type="AlphaFoldDB" id="J3MB92"/>
<evidence type="ECO:0000313" key="7">
    <source>
        <dbReference type="Proteomes" id="UP000006038"/>
    </source>
</evidence>
<evidence type="ECO:0000259" key="5">
    <source>
        <dbReference type="PROSITE" id="PS50808"/>
    </source>
</evidence>